<dbReference type="Proteomes" id="UP000785679">
    <property type="component" value="Unassembled WGS sequence"/>
</dbReference>
<organism evidence="1 2">
    <name type="scientific">Halteria grandinella</name>
    <dbReference type="NCBI Taxonomy" id="5974"/>
    <lineage>
        <taxon>Eukaryota</taxon>
        <taxon>Sar</taxon>
        <taxon>Alveolata</taxon>
        <taxon>Ciliophora</taxon>
        <taxon>Intramacronucleata</taxon>
        <taxon>Spirotrichea</taxon>
        <taxon>Stichotrichia</taxon>
        <taxon>Sporadotrichida</taxon>
        <taxon>Halteriidae</taxon>
        <taxon>Halteria</taxon>
    </lineage>
</organism>
<dbReference type="AlphaFoldDB" id="A0A8J8NFQ7"/>
<gene>
    <name evidence="1" type="ORF">FGO68_gene14671</name>
</gene>
<keyword evidence="2" id="KW-1185">Reference proteome</keyword>
<reference evidence="1" key="1">
    <citation type="submission" date="2019-06" db="EMBL/GenBank/DDBJ databases">
        <authorList>
            <person name="Zheng W."/>
        </authorList>
    </citation>
    <scope>NUCLEOTIDE SEQUENCE</scope>
    <source>
        <strain evidence="1">QDHG01</strain>
    </source>
</reference>
<comment type="caution">
    <text evidence="1">The sequence shown here is derived from an EMBL/GenBank/DDBJ whole genome shotgun (WGS) entry which is preliminary data.</text>
</comment>
<protein>
    <submittedName>
        <fullName evidence="1">Uncharacterized protein</fullName>
    </submittedName>
</protein>
<proteinExistence type="predicted"/>
<sequence>MLQLFPKIKSRRRSQGSLSIQVHTENNTFLSQTLQQESLSHDKQIQVFTSYYQMLQIIQEYLEKSRKLLEGLYQQLLGYQESRIFGRKLYSSSQRLFQIISNSKHLQYV</sequence>
<dbReference type="EMBL" id="RRYP01017787">
    <property type="protein sequence ID" value="TNV73948.1"/>
    <property type="molecule type" value="Genomic_DNA"/>
</dbReference>
<evidence type="ECO:0000313" key="1">
    <source>
        <dbReference type="EMBL" id="TNV73948.1"/>
    </source>
</evidence>
<accession>A0A8J8NFQ7</accession>
<evidence type="ECO:0000313" key="2">
    <source>
        <dbReference type="Proteomes" id="UP000785679"/>
    </source>
</evidence>
<name>A0A8J8NFQ7_HALGN</name>